<dbReference type="Pfam" id="PF10589">
    <property type="entry name" value="NADH_4Fe-4S"/>
    <property type="match status" value="1"/>
</dbReference>
<sequence>MSRLDFKTKDKAQVVVEGLYEDIERRIAASPPGQCPVDMAESFLKLCHAQSCGKCVPCRVGIGQMLNILDNILSLDRENSMEDLKLLEHTAIAIRDSADCAIGSEAANMVLRGLSGFREDYEEHILHNRCSASIQEMKQPVPCVDKCPAGVDVPGYIALTRAGRYDDAVRLIRKDNPFPTVCAHICEHPCEERCRRQLVDTSVNIRGMKKFAVDNCSETVPVPEKMDDTGKRVAIIGGGPSGLSAAYFLAIMGHKPVVFEKRSQLGGMLRYGIPNYRLPRERLQWDIDAILSAGVEVKTSYDMDKEQGVKDLIKEYDAVFISIGAHTHKALGIDGEYCDGVIPAVEMLRGIGDDAMPDFRNKSVVVIGGGNVAMDVARTAKRLGASEVNIVYRRRKADMTALPEEIDGAVAEGCTLIELKAPVRIESGANNKVKALWVQPQIAGESDKSGRPRPVPANSAEECIPCQIVISAIGQGIDYHSFEDSGIPINNKRGLVSANKSSEIENLDGVFAGGDCVTGPSTVINAIAAGKVAAANIDEYLGYHHEISVDIDIPRPVTMDKKPCGRAEMKLRYAKERGSDFLEIEQGLSREEALQEAGRCLRCDFNGFGAFRGGRNNKW</sequence>
<dbReference type="AlphaFoldDB" id="A0A9D1KTH7"/>
<dbReference type="PRINTS" id="PR00419">
    <property type="entry name" value="ADXRDTASE"/>
</dbReference>
<name>A0A9D1KTH7_9FIRM</name>
<dbReference type="InterPro" id="IPR019575">
    <property type="entry name" value="Nuop51_4Fe4S-bd"/>
</dbReference>
<dbReference type="Pfam" id="PF07992">
    <property type="entry name" value="Pyr_redox_2"/>
    <property type="match status" value="1"/>
</dbReference>
<dbReference type="InterPro" id="IPR037207">
    <property type="entry name" value="Nuop51_4Fe4S-bd_sf"/>
</dbReference>
<reference evidence="2" key="2">
    <citation type="journal article" date="2021" name="PeerJ">
        <title>Extensive microbial diversity within the chicken gut microbiome revealed by metagenomics and culture.</title>
        <authorList>
            <person name="Gilroy R."/>
            <person name="Ravi A."/>
            <person name="Getino M."/>
            <person name="Pursley I."/>
            <person name="Horton D.L."/>
            <person name="Alikhan N.F."/>
            <person name="Baker D."/>
            <person name="Gharbi K."/>
            <person name="Hall N."/>
            <person name="Watson M."/>
            <person name="Adriaenssens E.M."/>
            <person name="Foster-Nyarko E."/>
            <person name="Jarju S."/>
            <person name="Secka A."/>
            <person name="Antonio M."/>
            <person name="Oren A."/>
            <person name="Chaudhuri R.R."/>
            <person name="La Ragione R."/>
            <person name="Hildebrand F."/>
            <person name="Pallen M.J."/>
        </authorList>
    </citation>
    <scope>NUCLEOTIDE SEQUENCE</scope>
    <source>
        <strain evidence="2">CHK176-22527</strain>
    </source>
</reference>
<dbReference type="PANTHER" id="PTHR42783:SF3">
    <property type="entry name" value="GLUTAMATE SYNTHASE [NADPH] SMALL CHAIN-RELATED"/>
    <property type="match status" value="1"/>
</dbReference>
<evidence type="ECO:0000313" key="2">
    <source>
        <dbReference type="EMBL" id="HIT98826.1"/>
    </source>
</evidence>
<evidence type="ECO:0000259" key="1">
    <source>
        <dbReference type="SMART" id="SM00928"/>
    </source>
</evidence>
<dbReference type="InterPro" id="IPR009051">
    <property type="entry name" value="Helical_ferredxn"/>
</dbReference>
<dbReference type="Proteomes" id="UP000824159">
    <property type="component" value="Unassembled WGS sequence"/>
</dbReference>
<dbReference type="SMART" id="SM00928">
    <property type="entry name" value="NADH_4Fe-4S"/>
    <property type="match status" value="1"/>
</dbReference>
<dbReference type="SUPFAM" id="SSF46548">
    <property type="entry name" value="alpha-helical ferredoxin"/>
    <property type="match status" value="1"/>
</dbReference>
<dbReference type="EMBL" id="DVLX01000015">
    <property type="protein sequence ID" value="HIT98826.1"/>
    <property type="molecule type" value="Genomic_DNA"/>
</dbReference>
<evidence type="ECO:0000313" key="3">
    <source>
        <dbReference type="Proteomes" id="UP000824159"/>
    </source>
</evidence>
<dbReference type="GO" id="GO:0016491">
    <property type="term" value="F:oxidoreductase activity"/>
    <property type="evidence" value="ECO:0007669"/>
    <property type="project" value="InterPro"/>
</dbReference>
<dbReference type="GO" id="GO:0051539">
    <property type="term" value="F:4 iron, 4 sulfur cluster binding"/>
    <property type="evidence" value="ECO:0007669"/>
    <property type="project" value="InterPro"/>
</dbReference>
<accession>A0A9D1KTH7</accession>
<proteinExistence type="predicted"/>
<dbReference type="InterPro" id="IPR028261">
    <property type="entry name" value="DPD_II"/>
</dbReference>
<dbReference type="Pfam" id="PF14691">
    <property type="entry name" value="Fer4_20"/>
    <property type="match status" value="1"/>
</dbReference>
<dbReference type="PANTHER" id="PTHR42783">
    <property type="entry name" value="GLUTAMATE SYNTHASE [NADPH] SMALL CHAIN"/>
    <property type="match status" value="1"/>
</dbReference>
<dbReference type="Gene3D" id="1.10.1060.10">
    <property type="entry name" value="Alpha-helical ferredoxin"/>
    <property type="match status" value="1"/>
</dbReference>
<dbReference type="InterPro" id="IPR036188">
    <property type="entry name" value="FAD/NAD-bd_sf"/>
</dbReference>
<dbReference type="InterPro" id="IPR023753">
    <property type="entry name" value="FAD/NAD-binding_dom"/>
</dbReference>
<dbReference type="SUPFAM" id="SSF51971">
    <property type="entry name" value="Nucleotide-binding domain"/>
    <property type="match status" value="1"/>
</dbReference>
<dbReference type="SUPFAM" id="SSF140490">
    <property type="entry name" value="Nqo1C-terminal domain-like"/>
    <property type="match status" value="1"/>
</dbReference>
<feature type="domain" description="NADH-ubiquinone oxidoreductase 51kDa subunit iron-sulphur binding" evidence="1">
    <location>
        <begin position="37"/>
        <end position="84"/>
    </location>
</feature>
<protein>
    <submittedName>
        <fullName evidence="2">FAD-dependent oxidoreductase</fullName>
    </submittedName>
</protein>
<dbReference type="Gene3D" id="3.50.50.60">
    <property type="entry name" value="FAD/NAD(P)-binding domain"/>
    <property type="match status" value="2"/>
</dbReference>
<gene>
    <name evidence="2" type="ORF">IAD12_01040</name>
</gene>
<reference evidence="2" key="1">
    <citation type="submission" date="2020-10" db="EMBL/GenBank/DDBJ databases">
        <authorList>
            <person name="Gilroy R."/>
        </authorList>
    </citation>
    <scope>NUCLEOTIDE SEQUENCE</scope>
    <source>
        <strain evidence="2">CHK176-22527</strain>
    </source>
</reference>
<comment type="caution">
    <text evidence="2">The sequence shown here is derived from an EMBL/GenBank/DDBJ whole genome shotgun (WGS) entry which is preliminary data.</text>
</comment>
<organism evidence="2 3">
    <name type="scientific">Candidatus Allocopromorpha excrementavium</name>
    <dbReference type="NCBI Taxonomy" id="2840741"/>
    <lineage>
        <taxon>Bacteria</taxon>
        <taxon>Bacillati</taxon>
        <taxon>Bacillota</taxon>
        <taxon>Clostridia</taxon>
        <taxon>Eubacteriales</taxon>
        <taxon>Eubacteriaceae</taxon>
        <taxon>Eubacteriaceae incertae sedis</taxon>
        <taxon>Candidatus Allocopromorpha</taxon>
    </lineage>
</organism>
<dbReference type="NCBIfam" id="NF009410">
    <property type="entry name" value="PRK12771.1"/>
    <property type="match status" value="1"/>
</dbReference>